<keyword evidence="1" id="KW-0812">Transmembrane</keyword>
<comment type="caution">
    <text evidence="2">The sequence shown here is derived from an EMBL/GenBank/DDBJ whole genome shotgun (WGS) entry which is preliminary data.</text>
</comment>
<dbReference type="AlphaFoldDB" id="A0AAD6WZD9"/>
<evidence type="ECO:0000256" key="1">
    <source>
        <dbReference type="SAM" id="Phobius"/>
    </source>
</evidence>
<accession>A0AAD6WZD9</accession>
<protein>
    <submittedName>
        <fullName evidence="2">Uncharacterized protein</fullName>
    </submittedName>
</protein>
<keyword evidence="1" id="KW-1133">Transmembrane helix</keyword>
<feature type="transmembrane region" description="Helical" evidence="1">
    <location>
        <begin position="12"/>
        <end position="31"/>
    </location>
</feature>
<gene>
    <name evidence="2" type="ORF">C8F04DRAFT_1114069</name>
</gene>
<keyword evidence="1" id="KW-0472">Membrane</keyword>
<feature type="transmembrane region" description="Helical" evidence="1">
    <location>
        <begin position="156"/>
        <end position="179"/>
    </location>
</feature>
<proteinExistence type="predicted"/>
<evidence type="ECO:0000313" key="3">
    <source>
        <dbReference type="Proteomes" id="UP001218188"/>
    </source>
</evidence>
<keyword evidence="3" id="KW-1185">Reference proteome</keyword>
<evidence type="ECO:0000313" key="2">
    <source>
        <dbReference type="EMBL" id="KAJ7030170.1"/>
    </source>
</evidence>
<dbReference type="EMBL" id="JARJCM010000093">
    <property type="protein sequence ID" value="KAJ7030170.1"/>
    <property type="molecule type" value="Genomic_DNA"/>
</dbReference>
<organism evidence="2 3">
    <name type="scientific">Mycena alexandri</name>
    <dbReference type="NCBI Taxonomy" id="1745969"/>
    <lineage>
        <taxon>Eukaryota</taxon>
        <taxon>Fungi</taxon>
        <taxon>Dikarya</taxon>
        <taxon>Basidiomycota</taxon>
        <taxon>Agaricomycotina</taxon>
        <taxon>Agaricomycetes</taxon>
        <taxon>Agaricomycetidae</taxon>
        <taxon>Agaricales</taxon>
        <taxon>Marasmiineae</taxon>
        <taxon>Mycenaceae</taxon>
        <taxon>Mycena</taxon>
    </lineage>
</organism>
<dbReference type="Proteomes" id="UP001218188">
    <property type="component" value="Unassembled WGS sequence"/>
</dbReference>
<sequence>MARFTCKKSYIIALFIALFLFFAPVFIEAYYPEAAPLAAAFVWVTDSLGRGLSAASFFTIIGTLVLLVRDTRRRLTGATPAQTSAASVATPAELEAGIAPNASEASSSQAPSFPAPPETTLIQKLVTLTVFTYFLVRQCYRDDVMSLERPVLDNAVAALLYIFHGLEVLFALFLVLCLWTGLKRSRSSSAAGADATLPTAAAQPEVQPPAVEVLFDEGAKEEYVEREKA</sequence>
<reference evidence="2" key="1">
    <citation type="submission" date="2023-03" db="EMBL/GenBank/DDBJ databases">
        <title>Massive genome expansion in bonnet fungi (Mycena s.s.) driven by repeated elements and novel gene families across ecological guilds.</title>
        <authorList>
            <consortium name="Lawrence Berkeley National Laboratory"/>
            <person name="Harder C.B."/>
            <person name="Miyauchi S."/>
            <person name="Viragh M."/>
            <person name="Kuo A."/>
            <person name="Thoen E."/>
            <person name="Andreopoulos B."/>
            <person name="Lu D."/>
            <person name="Skrede I."/>
            <person name="Drula E."/>
            <person name="Henrissat B."/>
            <person name="Morin E."/>
            <person name="Kohler A."/>
            <person name="Barry K."/>
            <person name="LaButti K."/>
            <person name="Morin E."/>
            <person name="Salamov A."/>
            <person name="Lipzen A."/>
            <person name="Mereny Z."/>
            <person name="Hegedus B."/>
            <person name="Baldrian P."/>
            <person name="Stursova M."/>
            <person name="Weitz H."/>
            <person name="Taylor A."/>
            <person name="Grigoriev I.V."/>
            <person name="Nagy L.G."/>
            <person name="Martin F."/>
            <person name="Kauserud H."/>
        </authorList>
    </citation>
    <scope>NUCLEOTIDE SEQUENCE</scope>
    <source>
        <strain evidence="2">CBHHK200</strain>
    </source>
</reference>
<name>A0AAD6WZD9_9AGAR</name>
<feature type="transmembrane region" description="Helical" evidence="1">
    <location>
        <begin position="51"/>
        <end position="68"/>
    </location>
</feature>